<reference evidence="2" key="1">
    <citation type="submission" date="2020-07" db="EMBL/GenBank/DDBJ databases">
        <title>The High-quality genome of the commercially important snow crab, Chionoecetes opilio.</title>
        <authorList>
            <person name="Jeong J.-H."/>
            <person name="Ryu S."/>
        </authorList>
    </citation>
    <scope>NUCLEOTIDE SEQUENCE</scope>
    <source>
        <strain evidence="2">MADBK_172401_WGS</strain>
        <tissue evidence="2">Digestive gland</tissue>
    </source>
</reference>
<accession>A0A8J4Y6R7</accession>
<feature type="region of interest" description="Disordered" evidence="1">
    <location>
        <begin position="50"/>
        <end position="71"/>
    </location>
</feature>
<evidence type="ECO:0000313" key="3">
    <source>
        <dbReference type="Proteomes" id="UP000770661"/>
    </source>
</evidence>
<comment type="caution">
    <text evidence="2">The sequence shown here is derived from an EMBL/GenBank/DDBJ whole genome shotgun (WGS) entry which is preliminary data.</text>
</comment>
<sequence length="266" mass="27696">MAWAFGPAQTPSPGQGRRRQQGRLSIWARRAMKAVGGAHPAVKRKCVGEVSSATGGGSAPSSPPSWPCSSSGRWARLGGSLGLGMGWIRPLHAEGKRPARQEELIRARSAAPRPPQRGPASTFGPVPPGPYQLPGSEGLISGVWGEGRAAADDSLAHRLKRTCSRWNTGGGVGRCYPSRQTFHQALGPLSTAGAIWPPEPAPWACRACLTTSRSSSRLLVSAACCKTSGGVNHVVLLPHLLVCRTTSSGCTCDLGRGPSVNMAAAL</sequence>
<keyword evidence="3" id="KW-1185">Reference proteome</keyword>
<organism evidence="2 3">
    <name type="scientific">Chionoecetes opilio</name>
    <name type="common">Atlantic snow crab</name>
    <name type="synonym">Cancer opilio</name>
    <dbReference type="NCBI Taxonomy" id="41210"/>
    <lineage>
        <taxon>Eukaryota</taxon>
        <taxon>Metazoa</taxon>
        <taxon>Ecdysozoa</taxon>
        <taxon>Arthropoda</taxon>
        <taxon>Crustacea</taxon>
        <taxon>Multicrustacea</taxon>
        <taxon>Malacostraca</taxon>
        <taxon>Eumalacostraca</taxon>
        <taxon>Eucarida</taxon>
        <taxon>Decapoda</taxon>
        <taxon>Pleocyemata</taxon>
        <taxon>Brachyura</taxon>
        <taxon>Eubrachyura</taxon>
        <taxon>Majoidea</taxon>
        <taxon>Majidae</taxon>
        <taxon>Chionoecetes</taxon>
    </lineage>
</organism>
<dbReference type="EMBL" id="JACEEZ010016346">
    <property type="protein sequence ID" value="KAG0718251.1"/>
    <property type="molecule type" value="Genomic_DNA"/>
</dbReference>
<evidence type="ECO:0000256" key="1">
    <source>
        <dbReference type="SAM" id="MobiDB-lite"/>
    </source>
</evidence>
<evidence type="ECO:0000313" key="2">
    <source>
        <dbReference type="EMBL" id="KAG0718251.1"/>
    </source>
</evidence>
<feature type="region of interest" description="Disordered" evidence="1">
    <location>
        <begin position="108"/>
        <end position="130"/>
    </location>
</feature>
<dbReference type="Proteomes" id="UP000770661">
    <property type="component" value="Unassembled WGS sequence"/>
</dbReference>
<dbReference type="AlphaFoldDB" id="A0A8J4Y6R7"/>
<feature type="region of interest" description="Disordered" evidence="1">
    <location>
        <begin position="1"/>
        <end position="22"/>
    </location>
</feature>
<protein>
    <submittedName>
        <fullName evidence="2">Uncharacterized protein</fullName>
    </submittedName>
</protein>
<name>A0A8J4Y6R7_CHIOP</name>
<gene>
    <name evidence="2" type="ORF">GWK47_052791</name>
</gene>
<proteinExistence type="predicted"/>